<proteinExistence type="predicted"/>
<evidence type="ECO:0000256" key="1">
    <source>
        <dbReference type="SAM" id="Phobius"/>
    </source>
</evidence>
<evidence type="ECO:0000313" key="3">
    <source>
        <dbReference type="Proteomes" id="UP000095038"/>
    </source>
</evidence>
<dbReference type="EMBL" id="KV454493">
    <property type="protein sequence ID" value="ODV58314.1"/>
    <property type="molecule type" value="Genomic_DNA"/>
</dbReference>
<dbReference type="InterPro" id="IPR014807">
    <property type="entry name" value="Coa1"/>
</dbReference>
<dbReference type="PANTHER" id="PTHR28523">
    <property type="entry name" value="CYTOCHROME C OXIDASE ASSEMBLY FACTOR 1"/>
    <property type="match status" value="1"/>
</dbReference>
<dbReference type="InParanoid" id="A0A1D2V9K1"/>
<dbReference type="RefSeq" id="XP_020044621.1">
    <property type="nucleotide sequence ID" value="XM_020189618.1"/>
</dbReference>
<keyword evidence="1" id="KW-1133">Transmembrane helix</keyword>
<keyword evidence="1" id="KW-0472">Membrane</keyword>
<dbReference type="GeneID" id="30963254"/>
<accession>A0A1D2V9K1</accession>
<feature type="transmembrane region" description="Helical" evidence="1">
    <location>
        <begin position="23"/>
        <end position="40"/>
    </location>
</feature>
<sequence>PAISLDKELPDPFLQSRRNKRNVLIFFTIIGISFYVIVNYEKTSAPIVSSTFYYLRRSKVIRDKLGSNIDYASFIPWINGTLNQVDGFIDIDFKVKGSLNEGVIKLFATRPDKNSVIDIKEWTLTVDGEVIDLLDDKSVQFVI</sequence>
<dbReference type="Pfam" id="PF08695">
    <property type="entry name" value="Coa1"/>
    <property type="match status" value="1"/>
</dbReference>
<keyword evidence="1" id="KW-0812">Transmembrane</keyword>
<name>A0A1D2V9K1_9ASCO</name>
<keyword evidence="3" id="KW-1185">Reference proteome</keyword>
<evidence type="ECO:0000313" key="2">
    <source>
        <dbReference type="EMBL" id="ODV58314.1"/>
    </source>
</evidence>
<dbReference type="STRING" id="1344418.A0A1D2V9K1"/>
<dbReference type="InterPro" id="IPR042432">
    <property type="entry name" value="Coa1_fungi"/>
</dbReference>
<feature type="non-terminal residue" evidence="2">
    <location>
        <position position="1"/>
    </location>
</feature>
<dbReference type="OrthoDB" id="2100652at2759"/>
<dbReference type="Proteomes" id="UP000095038">
    <property type="component" value="Unassembled WGS sequence"/>
</dbReference>
<dbReference type="AlphaFoldDB" id="A0A1D2V9K1"/>
<gene>
    <name evidence="2" type="ORF">ASCRUDRAFT_20015</name>
</gene>
<protein>
    <submittedName>
        <fullName evidence="2">DUF1783-domain-containing protein</fullName>
    </submittedName>
</protein>
<reference evidence="3" key="1">
    <citation type="submission" date="2016-05" db="EMBL/GenBank/DDBJ databases">
        <title>Comparative genomics of biotechnologically important yeasts.</title>
        <authorList>
            <consortium name="DOE Joint Genome Institute"/>
            <person name="Riley R."/>
            <person name="Haridas S."/>
            <person name="Wolfe K.H."/>
            <person name="Lopes M.R."/>
            <person name="Hittinger C.T."/>
            <person name="Goker M."/>
            <person name="Salamov A."/>
            <person name="Wisecaver J."/>
            <person name="Long T.M."/>
            <person name="Aerts A.L."/>
            <person name="Barry K."/>
            <person name="Choi C."/>
            <person name="Clum A."/>
            <person name="Coughlan A.Y."/>
            <person name="Deshpande S."/>
            <person name="Douglass A.P."/>
            <person name="Hanson S.J."/>
            <person name="Klenk H.-P."/>
            <person name="Labutti K."/>
            <person name="Lapidus A."/>
            <person name="Lindquist E."/>
            <person name="Lipzen A."/>
            <person name="Meier-Kolthoff J.P."/>
            <person name="Ohm R.A."/>
            <person name="Otillar R.P."/>
            <person name="Pangilinan J."/>
            <person name="Peng Y."/>
            <person name="Rokas A."/>
            <person name="Rosa C.A."/>
            <person name="Scheuner C."/>
            <person name="Sibirny A.A."/>
            <person name="Slot J.C."/>
            <person name="Stielow J.B."/>
            <person name="Sun H."/>
            <person name="Kurtzman C.P."/>
            <person name="Blackwell M."/>
            <person name="Grigoriev I.V."/>
            <person name="Jeffries T.W."/>
        </authorList>
    </citation>
    <scope>NUCLEOTIDE SEQUENCE [LARGE SCALE GENOMIC DNA]</scope>
    <source>
        <strain evidence="3">DSM 1968</strain>
    </source>
</reference>
<dbReference type="GO" id="GO:0033617">
    <property type="term" value="P:mitochondrial respiratory chain complex IV assembly"/>
    <property type="evidence" value="ECO:0007669"/>
    <property type="project" value="InterPro"/>
</dbReference>
<feature type="non-terminal residue" evidence="2">
    <location>
        <position position="143"/>
    </location>
</feature>
<dbReference type="FunCoup" id="A0A1D2V9K1">
    <property type="interactions" value="40"/>
</dbReference>
<organism evidence="2 3">
    <name type="scientific">Ascoidea rubescens DSM 1968</name>
    <dbReference type="NCBI Taxonomy" id="1344418"/>
    <lineage>
        <taxon>Eukaryota</taxon>
        <taxon>Fungi</taxon>
        <taxon>Dikarya</taxon>
        <taxon>Ascomycota</taxon>
        <taxon>Saccharomycotina</taxon>
        <taxon>Saccharomycetes</taxon>
        <taxon>Ascoideaceae</taxon>
        <taxon>Ascoidea</taxon>
    </lineage>
</organism>
<dbReference type="GO" id="GO:0005743">
    <property type="term" value="C:mitochondrial inner membrane"/>
    <property type="evidence" value="ECO:0007669"/>
    <property type="project" value="TreeGrafter"/>
</dbReference>
<dbReference type="PANTHER" id="PTHR28523:SF1">
    <property type="entry name" value="CYTOCHROME C OXIDASE ASSEMBLY FACTOR 1"/>
    <property type="match status" value="1"/>
</dbReference>